<dbReference type="InterPro" id="IPR001926">
    <property type="entry name" value="TrpB-like_PALP"/>
</dbReference>
<keyword evidence="8 12" id="KW-0663">Pyridoxal phosphate</keyword>
<gene>
    <name evidence="12 14" type="primary">trpB</name>
    <name evidence="14" type="ORF">NP603_14780</name>
</gene>
<evidence type="ECO:0000313" key="15">
    <source>
        <dbReference type="Proteomes" id="UP001524569"/>
    </source>
</evidence>
<evidence type="ECO:0000259" key="13">
    <source>
        <dbReference type="Pfam" id="PF00291"/>
    </source>
</evidence>
<evidence type="ECO:0000256" key="12">
    <source>
        <dbReference type="HAMAP-Rule" id="MF_00133"/>
    </source>
</evidence>
<dbReference type="PIRSF" id="PIRSF001413">
    <property type="entry name" value="Trp_syn_beta"/>
    <property type="match status" value="1"/>
</dbReference>
<dbReference type="InterPro" id="IPR023026">
    <property type="entry name" value="Trp_synth_beta/beta-like"/>
</dbReference>
<dbReference type="PANTHER" id="PTHR48077">
    <property type="entry name" value="TRYPTOPHAN SYNTHASE-RELATED"/>
    <property type="match status" value="1"/>
</dbReference>
<keyword evidence="9 12" id="KW-0057">Aromatic amino acid biosynthesis</keyword>
<dbReference type="Gene3D" id="3.40.50.1100">
    <property type="match status" value="2"/>
</dbReference>
<dbReference type="SUPFAM" id="SSF53686">
    <property type="entry name" value="Tryptophan synthase beta subunit-like PLP-dependent enzymes"/>
    <property type="match status" value="1"/>
</dbReference>
<dbReference type="Proteomes" id="UP001524569">
    <property type="component" value="Unassembled WGS sequence"/>
</dbReference>
<dbReference type="Pfam" id="PF00291">
    <property type="entry name" value="PALP"/>
    <property type="match status" value="1"/>
</dbReference>
<dbReference type="InterPro" id="IPR006654">
    <property type="entry name" value="Trp_synth_beta"/>
</dbReference>
<dbReference type="HAMAP" id="MF_00133">
    <property type="entry name" value="Trp_synth_beta"/>
    <property type="match status" value="1"/>
</dbReference>
<comment type="caution">
    <text evidence="14">The sequence shown here is derived from an EMBL/GenBank/DDBJ whole genome shotgun (WGS) entry which is preliminary data.</text>
</comment>
<sequence>MGDKYDMPDARGHFGPYGGIFVAETLMPAITELNLAYQRYIKDPDFIAELDADLRDYVGRPSPLYHAQRWSQHLGGAQIYLKREDLNHTGAHKVNNTVGQALLAKRMGKTRIIAETGAGQHGVATATVAARLGLECVVYMGAVDVARQALNVYRMKLLGATVVPVESGSKTLKDALNEALRDWVTNIDNTFYIIGTVAGPHPYPAMVRDFQAVIGREARRQCLEQAGKLPDALVACVGGGSNAIGLFYPFIDDLGVKMYGVEAAGDGIATGRHSAPLSAGRPGVLHGNRTYLMADDDGEIIETHSISAGLDYPGVGPEHAWLKDIGRAEYPNITDEEALQGFHALTKMEGIIPALESSHAMAYTMKLAPTMRKDQVIVVNLSGRGDKDMHTIMQREGISL</sequence>
<feature type="domain" description="Tryptophan synthase beta chain-like PALP" evidence="13">
    <location>
        <begin position="59"/>
        <end position="383"/>
    </location>
</feature>
<evidence type="ECO:0000256" key="4">
    <source>
        <dbReference type="ARBA" id="ARBA00009982"/>
    </source>
</evidence>
<comment type="pathway">
    <text evidence="3 12">Amino-acid biosynthesis; L-tryptophan biosynthesis; L-tryptophan from chorismate: step 5/5.</text>
</comment>
<name>A0ABT1UJJ2_9GAMM</name>
<keyword evidence="6 12" id="KW-0028">Amino-acid biosynthesis</keyword>
<dbReference type="NCBIfam" id="TIGR00263">
    <property type="entry name" value="trpB"/>
    <property type="match status" value="1"/>
</dbReference>
<dbReference type="EC" id="4.2.1.20" evidence="12"/>
<dbReference type="PANTHER" id="PTHR48077:SF3">
    <property type="entry name" value="TRYPTOPHAN SYNTHASE"/>
    <property type="match status" value="1"/>
</dbReference>
<comment type="similarity">
    <text evidence="4 12">Belongs to the TrpB family.</text>
</comment>
<feature type="modified residue" description="N6-(pyridoxal phosphate)lysine" evidence="12">
    <location>
        <position position="93"/>
    </location>
</feature>
<proteinExistence type="inferred from homology"/>
<evidence type="ECO:0000256" key="7">
    <source>
        <dbReference type="ARBA" id="ARBA00022822"/>
    </source>
</evidence>
<reference evidence="14 15" key="1">
    <citation type="submission" date="2022-07" db="EMBL/GenBank/DDBJ databases">
        <title>Methylomonas rivi sp. nov., Methylomonas rosea sp. nov., Methylomonas aureus sp. nov. and Methylomonas subterranea sp. nov., four novel methanotrophs isolated from a freshwater creek and the deep terrestrial subsurface.</title>
        <authorList>
            <person name="Abin C."/>
            <person name="Sankaranarayanan K."/>
            <person name="Garner C."/>
            <person name="Sindelar R."/>
            <person name="Kotary K."/>
            <person name="Garner R."/>
            <person name="Barclay S."/>
            <person name="Lawson P."/>
            <person name="Krumholz L."/>
        </authorList>
    </citation>
    <scope>NUCLEOTIDE SEQUENCE [LARGE SCALE GENOMIC DNA]</scope>
    <source>
        <strain evidence="14 15">SURF-1</strain>
    </source>
</reference>
<comment type="subunit">
    <text evidence="5 12">Tetramer of two alpha and two beta chains.</text>
</comment>
<dbReference type="GO" id="GO:0004834">
    <property type="term" value="F:tryptophan synthase activity"/>
    <property type="evidence" value="ECO:0007669"/>
    <property type="project" value="UniProtKB-EC"/>
</dbReference>
<evidence type="ECO:0000313" key="14">
    <source>
        <dbReference type="EMBL" id="MCQ8182383.1"/>
    </source>
</evidence>
<evidence type="ECO:0000256" key="6">
    <source>
        <dbReference type="ARBA" id="ARBA00022605"/>
    </source>
</evidence>
<comment type="function">
    <text evidence="2 12">The beta subunit is responsible for the synthesis of L-tryptophan from indole and L-serine.</text>
</comment>
<evidence type="ECO:0000256" key="10">
    <source>
        <dbReference type="ARBA" id="ARBA00023239"/>
    </source>
</evidence>
<protein>
    <recommendedName>
        <fullName evidence="12">Tryptophan synthase beta chain</fullName>
        <ecNumber evidence="12">4.2.1.20</ecNumber>
    </recommendedName>
</protein>
<comment type="catalytic activity">
    <reaction evidence="11 12">
        <text>(1S,2R)-1-C-(indol-3-yl)glycerol 3-phosphate + L-serine = D-glyceraldehyde 3-phosphate + L-tryptophan + H2O</text>
        <dbReference type="Rhea" id="RHEA:10532"/>
        <dbReference type="ChEBI" id="CHEBI:15377"/>
        <dbReference type="ChEBI" id="CHEBI:33384"/>
        <dbReference type="ChEBI" id="CHEBI:57912"/>
        <dbReference type="ChEBI" id="CHEBI:58866"/>
        <dbReference type="ChEBI" id="CHEBI:59776"/>
        <dbReference type="EC" id="4.2.1.20"/>
    </reaction>
</comment>
<keyword evidence="10 12" id="KW-0456">Lyase</keyword>
<dbReference type="InterPro" id="IPR036052">
    <property type="entry name" value="TrpB-like_PALP_sf"/>
</dbReference>
<organism evidence="14 15">
    <name type="scientific">Methylomonas aurea</name>
    <dbReference type="NCBI Taxonomy" id="2952224"/>
    <lineage>
        <taxon>Bacteria</taxon>
        <taxon>Pseudomonadati</taxon>
        <taxon>Pseudomonadota</taxon>
        <taxon>Gammaproteobacteria</taxon>
        <taxon>Methylococcales</taxon>
        <taxon>Methylococcaceae</taxon>
        <taxon>Methylomonas</taxon>
    </lineage>
</organism>
<keyword evidence="15" id="KW-1185">Reference proteome</keyword>
<evidence type="ECO:0000256" key="11">
    <source>
        <dbReference type="ARBA" id="ARBA00049047"/>
    </source>
</evidence>
<evidence type="ECO:0000256" key="1">
    <source>
        <dbReference type="ARBA" id="ARBA00001933"/>
    </source>
</evidence>
<evidence type="ECO:0000256" key="3">
    <source>
        <dbReference type="ARBA" id="ARBA00004733"/>
    </source>
</evidence>
<comment type="cofactor">
    <cofactor evidence="1 12">
        <name>pyridoxal 5'-phosphate</name>
        <dbReference type="ChEBI" id="CHEBI:597326"/>
    </cofactor>
</comment>
<dbReference type="CDD" id="cd06446">
    <property type="entry name" value="Trp-synth_B"/>
    <property type="match status" value="1"/>
</dbReference>
<evidence type="ECO:0000256" key="5">
    <source>
        <dbReference type="ARBA" id="ARBA00011270"/>
    </source>
</evidence>
<accession>A0ABT1UJJ2</accession>
<keyword evidence="7 12" id="KW-0822">Tryptophan biosynthesis</keyword>
<dbReference type="EMBL" id="JANIBM010000022">
    <property type="protein sequence ID" value="MCQ8182383.1"/>
    <property type="molecule type" value="Genomic_DNA"/>
</dbReference>
<dbReference type="InterPro" id="IPR006653">
    <property type="entry name" value="Trp_synth_b_CS"/>
</dbReference>
<evidence type="ECO:0000256" key="9">
    <source>
        <dbReference type="ARBA" id="ARBA00023141"/>
    </source>
</evidence>
<dbReference type="PROSITE" id="PS00168">
    <property type="entry name" value="TRP_SYNTHASE_BETA"/>
    <property type="match status" value="1"/>
</dbReference>
<evidence type="ECO:0000256" key="2">
    <source>
        <dbReference type="ARBA" id="ARBA00002786"/>
    </source>
</evidence>
<evidence type="ECO:0000256" key="8">
    <source>
        <dbReference type="ARBA" id="ARBA00022898"/>
    </source>
</evidence>